<evidence type="ECO:0000313" key="2">
    <source>
        <dbReference type="Proteomes" id="UP000000586"/>
    </source>
</evidence>
<dbReference type="AlphaFoldDB" id="Q8DPE8"/>
<organism evidence="1 2">
    <name type="scientific">Streptococcus pneumoniae (strain ATCC BAA-255 / R6)</name>
    <dbReference type="NCBI Taxonomy" id="171101"/>
    <lineage>
        <taxon>Bacteria</taxon>
        <taxon>Bacillati</taxon>
        <taxon>Bacillota</taxon>
        <taxon>Bacilli</taxon>
        <taxon>Lactobacillales</taxon>
        <taxon>Streptococcaceae</taxon>
        <taxon>Streptococcus</taxon>
    </lineage>
</organism>
<proteinExistence type="predicted"/>
<dbReference type="HOGENOM" id="CLU_3376384_0_0_9"/>
<dbReference type="EMBL" id="AE007317">
    <property type="protein sequence ID" value="AAL00002.1"/>
    <property type="molecule type" value="Genomic_DNA"/>
</dbReference>
<keyword evidence="2" id="KW-1185">Reference proteome</keyword>
<accession>Q8DPE8</accession>
<protein>
    <submittedName>
        <fullName evidence="1">Degenerate transposase</fullName>
    </submittedName>
</protein>
<evidence type="ECO:0000313" key="1">
    <source>
        <dbReference type="EMBL" id="AAL00002.1"/>
    </source>
</evidence>
<dbReference type="KEGG" id="spr:spr1198"/>
<reference evidence="1 2" key="1">
    <citation type="journal article" date="2001" name="J. Bacteriol.">
        <title>Genome of the bacterium Streptococcus pneumoniae strain R6.</title>
        <authorList>
            <person name="Hoskins J.A."/>
            <person name="Alborn W.Jr."/>
            <person name="Arnold J."/>
            <person name="Blaszczak L."/>
            <person name="Burgett S."/>
            <person name="DeHoff B.S."/>
            <person name="Estrem S."/>
            <person name="Fritz L."/>
            <person name="Fu D.-J."/>
            <person name="Fuller W."/>
            <person name="Geringer C."/>
            <person name="Gilmour R."/>
            <person name="Glass J.S."/>
            <person name="Khoja H."/>
            <person name="Kraft A."/>
            <person name="LaGace R."/>
            <person name="LeBlanc D.J."/>
            <person name="Lee L.N."/>
            <person name="Lefkowitz E.J."/>
            <person name="Lu J."/>
            <person name="Matsushima P."/>
            <person name="McAhren S."/>
            <person name="McHenney M."/>
            <person name="McLeaster K."/>
            <person name="Mundy C."/>
            <person name="Nicas T.I."/>
            <person name="Norris F.H."/>
            <person name="O'Gara M."/>
            <person name="Peery R."/>
            <person name="Robertson G.T."/>
            <person name="Rockey P."/>
            <person name="Sun P.-M."/>
            <person name="Winkler M.E."/>
            <person name="Yang Y."/>
            <person name="Young-Bellido M."/>
            <person name="Zhao G."/>
            <person name="Zook C."/>
            <person name="Baltz R.H."/>
            <person name="Jaskunas S.Richard."/>
            <person name="Rosteck P.R.Jr."/>
            <person name="Skatrud P.L."/>
            <person name="Glass J.I."/>
        </authorList>
    </citation>
    <scope>NUCLEOTIDE SEQUENCE [LARGE SCALE GENOMIC DNA]</scope>
    <source>
        <strain evidence="2">ATCC BAA-255 / R6</strain>
    </source>
</reference>
<dbReference type="Proteomes" id="UP000000586">
    <property type="component" value="Chromosome"/>
</dbReference>
<dbReference type="STRING" id="171101.spr1198"/>
<dbReference type="PIR" id="E98021">
    <property type="entry name" value="E98021"/>
</dbReference>
<name>Q8DPE8_STRR6</name>
<gene>
    <name evidence="1" type="ordered locus">spr1198</name>
</gene>
<sequence length="34" mass="3844">MDNAIWHKSSALKIPTNIGFAFIPPYTPEMNPIE</sequence>